<protein>
    <submittedName>
        <fullName evidence="3">Integrase core domain containing protein</fullName>
    </submittedName>
</protein>
<reference evidence="3" key="1">
    <citation type="journal article" date="2021" name="Sci. Rep.">
        <title>Diploid genomic architecture of Nitzschia inconspicua, an elite biomass production diatom.</title>
        <authorList>
            <person name="Oliver A."/>
            <person name="Podell S."/>
            <person name="Pinowska A."/>
            <person name="Traller J.C."/>
            <person name="Smith S.R."/>
            <person name="McClure R."/>
            <person name="Beliaev A."/>
            <person name="Bohutskyi P."/>
            <person name="Hill E.A."/>
            <person name="Rabines A."/>
            <person name="Zheng H."/>
            <person name="Allen L.Z."/>
            <person name="Kuo A."/>
            <person name="Grigoriev I.V."/>
            <person name="Allen A.E."/>
            <person name="Hazlebeck D."/>
            <person name="Allen E.E."/>
        </authorList>
    </citation>
    <scope>NUCLEOTIDE SEQUENCE</scope>
    <source>
        <strain evidence="3">Hildebrandi</strain>
    </source>
</reference>
<feature type="domain" description="Integrase catalytic" evidence="2">
    <location>
        <begin position="479"/>
        <end position="649"/>
    </location>
</feature>
<feature type="region of interest" description="Disordered" evidence="1">
    <location>
        <begin position="242"/>
        <end position="279"/>
    </location>
</feature>
<dbReference type="InterPro" id="IPR050951">
    <property type="entry name" value="Retrovirus_Pol_polyprotein"/>
</dbReference>
<keyword evidence="4" id="KW-1185">Reference proteome</keyword>
<dbReference type="InterPro" id="IPR001584">
    <property type="entry name" value="Integrase_cat-core"/>
</dbReference>
<dbReference type="PANTHER" id="PTHR37984:SF5">
    <property type="entry name" value="PROTEIN NYNRIN-LIKE"/>
    <property type="match status" value="1"/>
</dbReference>
<feature type="region of interest" description="Disordered" evidence="1">
    <location>
        <begin position="1"/>
        <end position="27"/>
    </location>
</feature>
<evidence type="ECO:0000313" key="4">
    <source>
        <dbReference type="Proteomes" id="UP000693970"/>
    </source>
</evidence>
<proteinExistence type="predicted"/>
<dbReference type="AlphaFoldDB" id="A0A9K3Q7Z3"/>
<dbReference type="OrthoDB" id="43788at2759"/>
<gene>
    <name evidence="3" type="ORF">IV203_013326</name>
</gene>
<dbReference type="PANTHER" id="PTHR37984">
    <property type="entry name" value="PROTEIN CBG26694"/>
    <property type="match status" value="1"/>
</dbReference>
<evidence type="ECO:0000256" key="1">
    <source>
        <dbReference type="SAM" id="MobiDB-lite"/>
    </source>
</evidence>
<feature type="compositionally biased region" description="Basic residues" evidence="1">
    <location>
        <begin position="1"/>
        <end position="10"/>
    </location>
</feature>
<dbReference type="EMBL" id="JAGRRH010000001">
    <property type="protein sequence ID" value="KAG7374231.1"/>
    <property type="molecule type" value="Genomic_DNA"/>
</dbReference>
<evidence type="ECO:0000313" key="3">
    <source>
        <dbReference type="EMBL" id="KAG7374231.1"/>
    </source>
</evidence>
<comment type="caution">
    <text evidence="3">The sequence shown here is derived from an EMBL/GenBank/DDBJ whole genome shotgun (WGS) entry which is preliminary data.</text>
</comment>
<reference evidence="3" key="2">
    <citation type="submission" date="2021-04" db="EMBL/GenBank/DDBJ databases">
        <authorList>
            <person name="Podell S."/>
        </authorList>
    </citation>
    <scope>NUCLEOTIDE SEQUENCE</scope>
    <source>
        <strain evidence="3">Hildebrandi</strain>
    </source>
</reference>
<accession>A0A9K3Q7Z3</accession>
<sequence>MFRQHNRHFNNQRNQFNQRRKSAVPQGPRVVIPLKPDFSLSESRTVKFSISLPAEDEEGAYEKTVVEVPKLTDDATPMQALNFVREFFSACETMSWTTGAKRFEKIKQVLEGKHKAVLLTYMNEENSRSVDSFQAAMDTILAEFFEETVDYEDQMVYLRTGLKKPSTMSPKEFATLLEMANEYVKLIPGAPDNSAGLTSNEMCRVYLNAMPIQWQRNFNNAGKNVFTETIQSMRTYFEAQAVQDPYTPRRQPGDGNNQDERGNRNSNGRNGNRNTNHLTRKPWQLLKSSLFSVPCYSEYAPSITYVSGEENVGADFLSRYPLQSSAEEEQDNALIPDSRALEESKLSEIMLYYPEEIETFPLRFETLHNSQLQDAAVQQLRNQEGYGIEEFYGFEFVCKTDPDQDPRIIIPEVLVNDAIKWYHYVGGHVGSTRLYQTLSTHFYFKGLKQRVEEYASTCDSCQRNKNPGRGVGELPPRQATELPFEQVAVDSIGPWEITIQGIGVIKFKALTIIDTATLLVEAGRVENSSSAQVALVFENQWLARYPRPLTCIFDQGTEFEGAFLRCLHRNGIQAVPTTVKNPQANAICERMHSTLGDILRTLLREQPPATIVDAYGIIDNALASVIFALRSSINRTFGVSPGALVFQRDMLLKSSLFSVPCYSVQSFTSRQTT</sequence>
<evidence type="ECO:0000259" key="2">
    <source>
        <dbReference type="PROSITE" id="PS50994"/>
    </source>
</evidence>
<dbReference type="PROSITE" id="PS50994">
    <property type="entry name" value="INTEGRASE"/>
    <property type="match status" value="1"/>
</dbReference>
<dbReference type="InterPro" id="IPR041588">
    <property type="entry name" value="Integrase_H2C2"/>
</dbReference>
<dbReference type="Proteomes" id="UP000693970">
    <property type="component" value="Unassembled WGS sequence"/>
</dbReference>
<name>A0A9K3Q7Z3_9STRA</name>
<organism evidence="3 4">
    <name type="scientific">Nitzschia inconspicua</name>
    <dbReference type="NCBI Taxonomy" id="303405"/>
    <lineage>
        <taxon>Eukaryota</taxon>
        <taxon>Sar</taxon>
        <taxon>Stramenopiles</taxon>
        <taxon>Ochrophyta</taxon>
        <taxon>Bacillariophyta</taxon>
        <taxon>Bacillariophyceae</taxon>
        <taxon>Bacillariophycidae</taxon>
        <taxon>Bacillariales</taxon>
        <taxon>Bacillariaceae</taxon>
        <taxon>Nitzschia</taxon>
    </lineage>
</organism>
<dbReference type="GO" id="GO:0015074">
    <property type="term" value="P:DNA integration"/>
    <property type="evidence" value="ECO:0007669"/>
    <property type="project" value="InterPro"/>
</dbReference>
<feature type="compositionally biased region" description="Low complexity" evidence="1">
    <location>
        <begin position="264"/>
        <end position="276"/>
    </location>
</feature>
<dbReference type="Pfam" id="PF17921">
    <property type="entry name" value="Integrase_H2C2"/>
    <property type="match status" value="1"/>
</dbReference>